<evidence type="ECO:0000313" key="1">
    <source>
        <dbReference type="EMBL" id="EDW38534.1"/>
    </source>
</evidence>
<accession>B4GLW0</accession>
<protein>
    <submittedName>
        <fullName evidence="1">GL11962</fullName>
    </submittedName>
</protein>
<name>B4GLW0_DROPE</name>
<dbReference type="AlphaFoldDB" id="B4GLW0"/>
<organism evidence="2">
    <name type="scientific">Drosophila persimilis</name>
    <name type="common">Fruit fly</name>
    <dbReference type="NCBI Taxonomy" id="7234"/>
    <lineage>
        <taxon>Eukaryota</taxon>
        <taxon>Metazoa</taxon>
        <taxon>Ecdysozoa</taxon>
        <taxon>Arthropoda</taxon>
        <taxon>Hexapoda</taxon>
        <taxon>Insecta</taxon>
        <taxon>Pterygota</taxon>
        <taxon>Neoptera</taxon>
        <taxon>Endopterygota</taxon>
        <taxon>Diptera</taxon>
        <taxon>Brachycera</taxon>
        <taxon>Muscomorpha</taxon>
        <taxon>Ephydroidea</taxon>
        <taxon>Drosophilidae</taxon>
        <taxon>Drosophila</taxon>
        <taxon>Sophophora</taxon>
    </lineage>
</organism>
<dbReference type="HOGENOM" id="CLU_1231062_0_0_1"/>
<evidence type="ECO:0000313" key="2">
    <source>
        <dbReference type="Proteomes" id="UP000008744"/>
    </source>
</evidence>
<sequence length="227" mass="25470">MAEGGWWRCAEEGAEAERAVTEEAATKKLKMIRKPKMTRKVKKKRTISDVEKMERMEKMADPEVVEKVAMGVGPKAERGEREEATRKKVKMIRKPKKMARKVKMERMEKMVDPGEVEKVAMEVPEVEVEAEVEMAAKIMSFTTVPGRSHPVSVAPDIEPEMVAAVLQGLRHGVVSAEVPVVVPGEVPEVVAAQVPANPDQQRKRHRPCVHDQGQAKRCRDVTKIVFM</sequence>
<dbReference type="EMBL" id="CH479185">
    <property type="protein sequence ID" value="EDW38534.1"/>
    <property type="molecule type" value="Genomic_DNA"/>
</dbReference>
<gene>
    <name evidence="1" type="primary">Dper\GL11962</name>
    <name evidence="1" type="ORF">Dper_GL11962</name>
</gene>
<proteinExistence type="predicted"/>
<dbReference type="OMA" id="KMIRKPK"/>
<keyword evidence="2" id="KW-1185">Reference proteome</keyword>
<dbReference type="Proteomes" id="UP000008744">
    <property type="component" value="Unassembled WGS sequence"/>
</dbReference>
<reference evidence="1 2" key="1">
    <citation type="journal article" date="2007" name="Nature">
        <title>Evolution of genes and genomes on the Drosophila phylogeny.</title>
        <authorList>
            <consortium name="Drosophila 12 Genomes Consortium"/>
            <person name="Clark A.G."/>
            <person name="Eisen M.B."/>
            <person name="Smith D.R."/>
            <person name="Bergman C.M."/>
            <person name="Oliver B."/>
            <person name="Markow T.A."/>
            <person name="Kaufman T.C."/>
            <person name="Kellis M."/>
            <person name="Gelbart W."/>
            <person name="Iyer V.N."/>
            <person name="Pollard D.A."/>
            <person name="Sackton T.B."/>
            <person name="Larracuente A.M."/>
            <person name="Singh N.D."/>
            <person name="Abad J.P."/>
            <person name="Abt D.N."/>
            <person name="Adryan B."/>
            <person name="Aguade M."/>
            <person name="Akashi H."/>
            <person name="Anderson W.W."/>
            <person name="Aquadro C.F."/>
            <person name="Ardell D.H."/>
            <person name="Arguello R."/>
            <person name="Artieri C.G."/>
            <person name="Barbash D.A."/>
            <person name="Barker D."/>
            <person name="Barsanti P."/>
            <person name="Batterham P."/>
            <person name="Batzoglou S."/>
            <person name="Begun D."/>
            <person name="Bhutkar A."/>
            <person name="Blanco E."/>
            <person name="Bosak S.A."/>
            <person name="Bradley R.K."/>
            <person name="Brand A.D."/>
            <person name="Brent M.R."/>
            <person name="Brooks A.N."/>
            <person name="Brown R.H."/>
            <person name="Butlin R.K."/>
            <person name="Caggese C."/>
            <person name="Calvi B.R."/>
            <person name="Bernardo de Carvalho A."/>
            <person name="Caspi A."/>
            <person name="Castrezana S."/>
            <person name="Celniker S.E."/>
            <person name="Chang J.L."/>
            <person name="Chapple C."/>
            <person name="Chatterji S."/>
            <person name="Chinwalla A."/>
            <person name="Civetta A."/>
            <person name="Clifton S.W."/>
            <person name="Comeron J.M."/>
            <person name="Costello J.C."/>
            <person name="Coyne J.A."/>
            <person name="Daub J."/>
            <person name="David R.G."/>
            <person name="Delcher A.L."/>
            <person name="Delehaunty K."/>
            <person name="Do C.B."/>
            <person name="Ebling H."/>
            <person name="Edwards K."/>
            <person name="Eickbush T."/>
            <person name="Evans J.D."/>
            <person name="Filipski A."/>
            <person name="Findeiss S."/>
            <person name="Freyhult E."/>
            <person name="Fulton L."/>
            <person name="Fulton R."/>
            <person name="Garcia A.C."/>
            <person name="Gardiner A."/>
            <person name="Garfield D.A."/>
            <person name="Garvin B.E."/>
            <person name="Gibson G."/>
            <person name="Gilbert D."/>
            <person name="Gnerre S."/>
            <person name="Godfrey J."/>
            <person name="Good R."/>
            <person name="Gotea V."/>
            <person name="Gravely B."/>
            <person name="Greenberg A.J."/>
            <person name="Griffiths-Jones S."/>
            <person name="Gross S."/>
            <person name="Guigo R."/>
            <person name="Gustafson E.A."/>
            <person name="Haerty W."/>
            <person name="Hahn M.W."/>
            <person name="Halligan D.L."/>
            <person name="Halpern A.L."/>
            <person name="Halter G.M."/>
            <person name="Han M.V."/>
            <person name="Heger A."/>
            <person name="Hillier L."/>
            <person name="Hinrichs A.S."/>
            <person name="Holmes I."/>
            <person name="Hoskins R.A."/>
            <person name="Hubisz M.J."/>
            <person name="Hultmark D."/>
            <person name="Huntley M.A."/>
            <person name="Jaffe D.B."/>
            <person name="Jagadeeshan S."/>
            <person name="Jeck W.R."/>
            <person name="Johnson J."/>
            <person name="Jones C.D."/>
            <person name="Jordan W.C."/>
            <person name="Karpen G.H."/>
            <person name="Kataoka E."/>
            <person name="Keightley P.D."/>
            <person name="Kheradpour P."/>
            <person name="Kirkness E.F."/>
            <person name="Koerich L.B."/>
            <person name="Kristiansen K."/>
            <person name="Kudrna D."/>
            <person name="Kulathinal R.J."/>
            <person name="Kumar S."/>
            <person name="Kwok R."/>
            <person name="Lander E."/>
            <person name="Langley C.H."/>
            <person name="Lapoint R."/>
            <person name="Lazzaro B.P."/>
            <person name="Lee S.J."/>
            <person name="Levesque L."/>
            <person name="Li R."/>
            <person name="Lin C.F."/>
            <person name="Lin M.F."/>
            <person name="Lindblad-Toh K."/>
            <person name="Llopart A."/>
            <person name="Long M."/>
            <person name="Low L."/>
            <person name="Lozovsky E."/>
            <person name="Lu J."/>
            <person name="Luo M."/>
            <person name="Machado C.A."/>
            <person name="Makalowski W."/>
            <person name="Marzo M."/>
            <person name="Matsuda M."/>
            <person name="Matzkin L."/>
            <person name="McAllister B."/>
            <person name="McBride C.S."/>
            <person name="McKernan B."/>
            <person name="McKernan K."/>
            <person name="Mendez-Lago M."/>
            <person name="Minx P."/>
            <person name="Mollenhauer M.U."/>
            <person name="Montooth K."/>
            <person name="Mount S.M."/>
            <person name="Mu X."/>
            <person name="Myers E."/>
            <person name="Negre B."/>
            <person name="Newfeld S."/>
            <person name="Nielsen R."/>
            <person name="Noor M.A."/>
            <person name="O'Grady P."/>
            <person name="Pachter L."/>
            <person name="Papaceit M."/>
            <person name="Parisi M.J."/>
            <person name="Parisi M."/>
            <person name="Parts L."/>
            <person name="Pedersen J.S."/>
            <person name="Pesole G."/>
            <person name="Phillippy A.M."/>
            <person name="Ponting C.P."/>
            <person name="Pop M."/>
            <person name="Porcelli D."/>
            <person name="Powell J.R."/>
            <person name="Prohaska S."/>
            <person name="Pruitt K."/>
            <person name="Puig M."/>
            <person name="Quesneville H."/>
            <person name="Ram K.R."/>
            <person name="Rand D."/>
            <person name="Rasmussen M.D."/>
            <person name="Reed L.K."/>
            <person name="Reenan R."/>
            <person name="Reily A."/>
            <person name="Remington K.A."/>
            <person name="Rieger T.T."/>
            <person name="Ritchie M.G."/>
            <person name="Robin C."/>
            <person name="Rogers Y.H."/>
            <person name="Rohde C."/>
            <person name="Rozas J."/>
            <person name="Rubenfield M.J."/>
            <person name="Ruiz A."/>
            <person name="Russo S."/>
            <person name="Salzberg S.L."/>
            <person name="Sanchez-Gracia A."/>
            <person name="Saranga D.J."/>
            <person name="Sato H."/>
            <person name="Schaeffer S.W."/>
            <person name="Schatz M.C."/>
            <person name="Schlenke T."/>
            <person name="Schwartz R."/>
            <person name="Segarra C."/>
            <person name="Singh R.S."/>
            <person name="Sirot L."/>
            <person name="Sirota M."/>
            <person name="Sisneros N.B."/>
            <person name="Smith C.D."/>
            <person name="Smith T.F."/>
            <person name="Spieth J."/>
            <person name="Stage D.E."/>
            <person name="Stark A."/>
            <person name="Stephan W."/>
            <person name="Strausberg R.L."/>
            <person name="Strempel S."/>
            <person name="Sturgill D."/>
            <person name="Sutton G."/>
            <person name="Sutton G.G."/>
            <person name="Tao W."/>
            <person name="Teichmann S."/>
            <person name="Tobari Y.N."/>
            <person name="Tomimura Y."/>
            <person name="Tsolas J.M."/>
            <person name="Valente V.L."/>
            <person name="Venter E."/>
            <person name="Venter J.C."/>
            <person name="Vicario S."/>
            <person name="Vieira F.G."/>
            <person name="Vilella A.J."/>
            <person name="Villasante A."/>
            <person name="Walenz B."/>
            <person name="Wang J."/>
            <person name="Wasserman M."/>
            <person name="Watts T."/>
            <person name="Wilson D."/>
            <person name="Wilson R.K."/>
            <person name="Wing R.A."/>
            <person name="Wolfner M.F."/>
            <person name="Wong A."/>
            <person name="Wong G.K."/>
            <person name="Wu C.I."/>
            <person name="Wu G."/>
            <person name="Yamamoto D."/>
            <person name="Yang H.P."/>
            <person name="Yang S.P."/>
            <person name="Yorke J.A."/>
            <person name="Yoshida K."/>
            <person name="Zdobnov E."/>
            <person name="Zhang P."/>
            <person name="Zhang Y."/>
            <person name="Zimin A.V."/>
            <person name="Baldwin J."/>
            <person name="Abdouelleil A."/>
            <person name="Abdulkadir J."/>
            <person name="Abebe A."/>
            <person name="Abera B."/>
            <person name="Abreu J."/>
            <person name="Acer S.C."/>
            <person name="Aftuck L."/>
            <person name="Alexander A."/>
            <person name="An P."/>
            <person name="Anderson E."/>
            <person name="Anderson S."/>
            <person name="Arachi H."/>
            <person name="Azer M."/>
            <person name="Bachantsang P."/>
            <person name="Barry A."/>
            <person name="Bayul T."/>
            <person name="Berlin A."/>
            <person name="Bessette D."/>
            <person name="Bloom T."/>
            <person name="Blye J."/>
            <person name="Boguslavskiy L."/>
            <person name="Bonnet C."/>
            <person name="Boukhgalter B."/>
            <person name="Bourzgui I."/>
            <person name="Brown A."/>
            <person name="Cahill P."/>
            <person name="Channer S."/>
            <person name="Cheshatsang Y."/>
            <person name="Chuda L."/>
            <person name="Citroen M."/>
            <person name="Collymore A."/>
            <person name="Cooke P."/>
            <person name="Costello M."/>
            <person name="D'Aco K."/>
            <person name="Daza R."/>
            <person name="De Haan G."/>
            <person name="DeGray S."/>
            <person name="DeMaso C."/>
            <person name="Dhargay N."/>
            <person name="Dooley K."/>
            <person name="Dooley E."/>
            <person name="Doricent M."/>
            <person name="Dorje P."/>
            <person name="Dorjee K."/>
            <person name="Dupes A."/>
            <person name="Elong R."/>
            <person name="Falk J."/>
            <person name="Farina A."/>
            <person name="Faro S."/>
            <person name="Ferguson D."/>
            <person name="Fisher S."/>
            <person name="Foley C.D."/>
            <person name="Franke A."/>
            <person name="Friedrich D."/>
            <person name="Gadbois L."/>
            <person name="Gearin G."/>
            <person name="Gearin C.R."/>
            <person name="Giannoukos G."/>
            <person name="Goode T."/>
            <person name="Graham J."/>
            <person name="Grandbois E."/>
            <person name="Grewal S."/>
            <person name="Gyaltsen K."/>
            <person name="Hafez N."/>
            <person name="Hagos B."/>
            <person name="Hall J."/>
            <person name="Henson C."/>
            <person name="Hollinger A."/>
            <person name="Honan T."/>
            <person name="Huard M.D."/>
            <person name="Hughes L."/>
            <person name="Hurhula B."/>
            <person name="Husby M.E."/>
            <person name="Kamat A."/>
            <person name="Kanga B."/>
            <person name="Kashin S."/>
            <person name="Khazanovich D."/>
            <person name="Kisner P."/>
            <person name="Lance K."/>
            <person name="Lara M."/>
            <person name="Lee W."/>
            <person name="Lennon N."/>
            <person name="Letendre F."/>
            <person name="LeVine R."/>
            <person name="Lipovsky A."/>
            <person name="Liu X."/>
            <person name="Liu J."/>
            <person name="Liu S."/>
            <person name="Lokyitsang T."/>
            <person name="Lokyitsang Y."/>
            <person name="Lubonja R."/>
            <person name="Lui A."/>
            <person name="MacDonald P."/>
            <person name="Magnisalis V."/>
            <person name="Maru K."/>
            <person name="Matthews C."/>
            <person name="McCusker W."/>
            <person name="McDonough S."/>
            <person name="Mehta T."/>
            <person name="Meldrim J."/>
            <person name="Meneus L."/>
            <person name="Mihai O."/>
            <person name="Mihalev A."/>
            <person name="Mihova T."/>
            <person name="Mittelman R."/>
            <person name="Mlenga V."/>
            <person name="Montmayeur A."/>
            <person name="Mulrain L."/>
            <person name="Navidi A."/>
            <person name="Naylor J."/>
            <person name="Negash T."/>
            <person name="Nguyen T."/>
            <person name="Nguyen N."/>
            <person name="Nicol R."/>
            <person name="Norbu C."/>
            <person name="Norbu N."/>
            <person name="Novod N."/>
            <person name="O'Neill B."/>
            <person name="Osman S."/>
            <person name="Markiewicz E."/>
            <person name="Oyono O.L."/>
            <person name="Patti C."/>
            <person name="Phunkhang P."/>
            <person name="Pierre F."/>
            <person name="Priest M."/>
            <person name="Raghuraman S."/>
            <person name="Rege F."/>
            <person name="Reyes R."/>
            <person name="Rise C."/>
            <person name="Rogov P."/>
            <person name="Ross K."/>
            <person name="Ryan E."/>
            <person name="Settipalli S."/>
            <person name="Shea T."/>
            <person name="Sherpa N."/>
            <person name="Shi L."/>
            <person name="Shih D."/>
            <person name="Sparrow T."/>
            <person name="Spaulding J."/>
            <person name="Stalker J."/>
            <person name="Stange-Thomann N."/>
            <person name="Stavropoulos S."/>
            <person name="Stone C."/>
            <person name="Strader C."/>
            <person name="Tesfaye S."/>
            <person name="Thomson T."/>
            <person name="Thoulutsang Y."/>
            <person name="Thoulutsang D."/>
            <person name="Topham K."/>
            <person name="Topping I."/>
            <person name="Tsamla T."/>
            <person name="Vassiliev H."/>
            <person name="Vo A."/>
            <person name="Wangchuk T."/>
            <person name="Wangdi T."/>
            <person name="Weiand M."/>
            <person name="Wilkinson J."/>
            <person name="Wilson A."/>
            <person name="Yadav S."/>
            <person name="Young G."/>
            <person name="Yu Q."/>
            <person name="Zembek L."/>
            <person name="Zhong D."/>
            <person name="Zimmer A."/>
            <person name="Zwirko Z."/>
            <person name="Jaffe D.B."/>
            <person name="Alvarez P."/>
            <person name="Brockman W."/>
            <person name="Butler J."/>
            <person name="Chin C."/>
            <person name="Gnerre S."/>
            <person name="Grabherr M."/>
            <person name="Kleber M."/>
            <person name="Mauceli E."/>
            <person name="MacCallum I."/>
        </authorList>
    </citation>
    <scope>NUCLEOTIDE SEQUENCE [LARGE SCALE GENOMIC DNA]</scope>
    <source>
        <strain evidence="2">MSH-3 / Tucson 14011-0111.49</strain>
    </source>
</reference>